<accession>A0A2K4ZJZ5</accession>
<reference evidence="2 3" key="1">
    <citation type="submission" date="2018-01" db="EMBL/GenBank/DDBJ databases">
        <authorList>
            <person name="Gaut B.S."/>
            <person name="Morton B.R."/>
            <person name="Clegg M.T."/>
            <person name="Duvall M.R."/>
        </authorList>
    </citation>
    <scope>NUCLEOTIDE SEQUENCE [LARGE SCALE GENOMIC DNA]</scope>
    <source>
        <strain evidence="2">GP69</strain>
    </source>
</reference>
<dbReference type="EMBL" id="OFSM01000018">
    <property type="protein sequence ID" value="SOY30726.1"/>
    <property type="molecule type" value="Genomic_DNA"/>
</dbReference>
<feature type="region of interest" description="Disordered" evidence="1">
    <location>
        <begin position="42"/>
        <end position="70"/>
    </location>
</feature>
<protein>
    <submittedName>
        <fullName evidence="2">Uncharacterized protein</fullName>
    </submittedName>
</protein>
<gene>
    <name evidence="2" type="ORF">AMURIS_03457</name>
</gene>
<evidence type="ECO:0000256" key="1">
    <source>
        <dbReference type="SAM" id="MobiDB-lite"/>
    </source>
</evidence>
<organism evidence="2 3">
    <name type="scientific">Acetatifactor muris</name>
    <dbReference type="NCBI Taxonomy" id="879566"/>
    <lineage>
        <taxon>Bacteria</taxon>
        <taxon>Bacillati</taxon>
        <taxon>Bacillota</taxon>
        <taxon>Clostridia</taxon>
        <taxon>Lachnospirales</taxon>
        <taxon>Lachnospiraceae</taxon>
        <taxon>Acetatifactor</taxon>
    </lineage>
</organism>
<name>A0A2K4ZJZ5_9FIRM</name>
<evidence type="ECO:0000313" key="3">
    <source>
        <dbReference type="Proteomes" id="UP000236311"/>
    </source>
</evidence>
<proteinExistence type="predicted"/>
<dbReference type="AlphaFoldDB" id="A0A2K4ZJZ5"/>
<dbReference type="Proteomes" id="UP000236311">
    <property type="component" value="Unassembled WGS sequence"/>
</dbReference>
<evidence type="ECO:0000313" key="2">
    <source>
        <dbReference type="EMBL" id="SOY30726.1"/>
    </source>
</evidence>
<sequence length="130" mass="14646">MRRIQTASYGYASFLKTEEQRKAREELADELMRFVNEAFGEDKASDSAEAFQEEKATGVSEQNTDGRDVSQTALIPEVESNIDELSERHSQKPFCQTMRTQYTAGCASGDWCKMIGSSHRRRGEKHGAES</sequence>
<feature type="compositionally biased region" description="Basic and acidic residues" evidence="1">
    <location>
        <begin position="42"/>
        <end position="56"/>
    </location>
</feature>
<keyword evidence="3" id="KW-1185">Reference proteome</keyword>
<feature type="compositionally biased region" description="Polar residues" evidence="1">
    <location>
        <begin position="59"/>
        <end position="70"/>
    </location>
</feature>
<dbReference type="RefSeq" id="WP_103240732.1">
    <property type="nucleotide sequence ID" value="NZ_JANJZD010000018.1"/>
</dbReference>